<dbReference type="Pfam" id="PF02518">
    <property type="entry name" value="HATPase_c"/>
    <property type="match status" value="1"/>
</dbReference>
<feature type="domain" description="PAC" evidence="14">
    <location>
        <begin position="677"/>
        <end position="730"/>
    </location>
</feature>
<dbReference type="CDD" id="cd17546">
    <property type="entry name" value="REC_hyHK_CKI1_RcsC-like"/>
    <property type="match status" value="1"/>
</dbReference>
<reference evidence="16 17" key="1">
    <citation type="submission" date="2011-11" db="EMBL/GenBank/DDBJ databases">
        <title>Improved High-Quality Draft sequence of Beggiatoa alba B18lD.</title>
        <authorList>
            <consortium name="US DOE Joint Genome Institute"/>
            <person name="Lucas S."/>
            <person name="Han J."/>
            <person name="Lapidus A."/>
            <person name="Cheng J.-F."/>
            <person name="Goodwin L."/>
            <person name="Pitluck S."/>
            <person name="Peters L."/>
            <person name="Mikhailova N."/>
            <person name="Held B."/>
            <person name="Detter J.C."/>
            <person name="Han C."/>
            <person name="Tapia R."/>
            <person name="Land M."/>
            <person name="Hauser L."/>
            <person name="Kyrpides N."/>
            <person name="Ivanova N."/>
            <person name="Pagani I."/>
            <person name="Samuel K."/>
            <person name="Teske A."/>
            <person name="Mueller J."/>
            <person name="Woyke T."/>
        </authorList>
    </citation>
    <scope>NUCLEOTIDE SEQUENCE [LARGE SCALE GENOMIC DNA]</scope>
    <source>
        <strain evidence="16 17">B18LD</strain>
    </source>
</reference>
<evidence type="ECO:0000259" key="15">
    <source>
        <dbReference type="PROSITE" id="PS50885"/>
    </source>
</evidence>
<dbReference type="CDD" id="cd00156">
    <property type="entry name" value="REC"/>
    <property type="match status" value="1"/>
</dbReference>
<evidence type="ECO:0000256" key="2">
    <source>
        <dbReference type="ARBA" id="ARBA00004370"/>
    </source>
</evidence>
<organism evidence="16 17">
    <name type="scientific">Beggiatoa alba B18LD</name>
    <dbReference type="NCBI Taxonomy" id="395493"/>
    <lineage>
        <taxon>Bacteria</taxon>
        <taxon>Pseudomonadati</taxon>
        <taxon>Pseudomonadota</taxon>
        <taxon>Gammaproteobacteria</taxon>
        <taxon>Thiotrichales</taxon>
        <taxon>Thiotrichaceae</taxon>
        <taxon>Beggiatoa</taxon>
    </lineage>
</organism>
<evidence type="ECO:0000256" key="6">
    <source>
        <dbReference type="ARBA" id="ARBA00022777"/>
    </source>
</evidence>
<dbReference type="SUPFAM" id="SSF55874">
    <property type="entry name" value="ATPase domain of HSP90 chaperone/DNA topoisomerase II/histidine kinase"/>
    <property type="match status" value="1"/>
</dbReference>
<feature type="domain" description="PAC" evidence="14">
    <location>
        <begin position="549"/>
        <end position="597"/>
    </location>
</feature>
<dbReference type="PROSITE" id="PS50885">
    <property type="entry name" value="HAMP"/>
    <property type="match status" value="1"/>
</dbReference>
<feature type="domain" description="PAS" evidence="13">
    <location>
        <begin position="354"/>
        <end position="427"/>
    </location>
</feature>
<dbReference type="Gene3D" id="3.30.565.10">
    <property type="entry name" value="Histidine kinase-like ATPase, C-terminal domain"/>
    <property type="match status" value="1"/>
</dbReference>
<dbReference type="Pfam" id="PF00072">
    <property type="entry name" value="Response_reg"/>
    <property type="match status" value="2"/>
</dbReference>
<dbReference type="CDD" id="cd06225">
    <property type="entry name" value="HAMP"/>
    <property type="match status" value="1"/>
</dbReference>
<feature type="domain" description="PAS" evidence="13">
    <location>
        <begin position="731"/>
        <end position="801"/>
    </location>
</feature>
<dbReference type="SMART" id="SM00388">
    <property type="entry name" value="HisKA"/>
    <property type="match status" value="1"/>
</dbReference>
<dbReference type="SMART" id="SM00086">
    <property type="entry name" value="PAC"/>
    <property type="match status" value="4"/>
</dbReference>
<dbReference type="PROSITE" id="PS50109">
    <property type="entry name" value="HIS_KIN"/>
    <property type="match status" value="1"/>
</dbReference>
<dbReference type="Proteomes" id="UP000005744">
    <property type="component" value="Unassembled WGS sequence"/>
</dbReference>
<dbReference type="InterPro" id="IPR036890">
    <property type="entry name" value="HATPase_C_sf"/>
</dbReference>
<evidence type="ECO:0000313" key="16">
    <source>
        <dbReference type="EMBL" id="EIJ42283.1"/>
    </source>
</evidence>
<dbReference type="FunFam" id="3.30.565.10:FF:000010">
    <property type="entry name" value="Sensor histidine kinase RcsC"/>
    <property type="match status" value="1"/>
</dbReference>
<dbReference type="PROSITE" id="PS50110">
    <property type="entry name" value="RESPONSE_REGULATORY"/>
    <property type="match status" value="2"/>
</dbReference>
<evidence type="ECO:0000256" key="10">
    <source>
        <dbReference type="SAM" id="Phobius"/>
    </source>
</evidence>
<evidence type="ECO:0000259" key="14">
    <source>
        <dbReference type="PROSITE" id="PS50113"/>
    </source>
</evidence>
<evidence type="ECO:0000259" key="12">
    <source>
        <dbReference type="PROSITE" id="PS50110"/>
    </source>
</evidence>
<feature type="domain" description="Response regulatory" evidence="12">
    <location>
        <begin position="1141"/>
        <end position="1255"/>
    </location>
</feature>
<dbReference type="Gene3D" id="6.10.340.10">
    <property type="match status" value="1"/>
</dbReference>
<dbReference type="PROSITE" id="PS50112">
    <property type="entry name" value="PAS"/>
    <property type="match status" value="3"/>
</dbReference>
<keyword evidence="10" id="KW-0812">Transmembrane</keyword>
<dbReference type="PROSITE" id="PS50113">
    <property type="entry name" value="PAC"/>
    <property type="match status" value="4"/>
</dbReference>
<keyword evidence="4 8" id="KW-0597">Phosphoprotein</keyword>
<dbReference type="eggNOG" id="COG2205">
    <property type="taxonomic scope" value="Bacteria"/>
</dbReference>
<feature type="domain" description="Histidine kinase" evidence="11">
    <location>
        <begin position="892"/>
        <end position="1113"/>
    </location>
</feature>
<dbReference type="eggNOG" id="COG0642">
    <property type="taxonomic scope" value="Bacteria"/>
</dbReference>
<dbReference type="STRING" id="395493.BegalDRAFT_1389"/>
<dbReference type="CDD" id="cd16922">
    <property type="entry name" value="HATPase_EvgS-ArcB-TorS-like"/>
    <property type="match status" value="1"/>
</dbReference>
<comment type="catalytic activity">
    <reaction evidence="1">
        <text>ATP + protein L-histidine = ADP + protein N-phospho-L-histidine.</text>
        <dbReference type="EC" id="2.7.13.3"/>
    </reaction>
</comment>
<dbReference type="SMART" id="SM00304">
    <property type="entry name" value="HAMP"/>
    <property type="match status" value="1"/>
</dbReference>
<evidence type="ECO:0000256" key="8">
    <source>
        <dbReference type="PROSITE-ProRule" id="PRU00169"/>
    </source>
</evidence>
<evidence type="ECO:0000256" key="3">
    <source>
        <dbReference type="ARBA" id="ARBA00012438"/>
    </source>
</evidence>
<protein>
    <recommendedName>
        <fullName evidence="3">histidine kinase</fullName>
        <ecNumber evidence="3">2.7.13.3</ecNumber>
    </recommendedName>
</protein>
<evidence type="ECO:0000313" key="17">
    <source>
        <dbReference type="Proteomes" id="UP000005744"/>
    </source>
</evidence>
<dbReference type="RefSeq" id="WP_002685090.1">
    <property type="nucleotide sequence ID" value="NZ_JH600070.1"/>
</dbReference>
<dbReference type="PANTHER" id="PTHR43047">
    <property type="entry name" value="TWO-COMPONENT HISTIDINE PROTEIN KINASE"/>
    <property type="match status" value="1"/>
</dbReference>
<feature type="domain" description="PAC" evidence="14">
    <location>
        <begin position="429"/>
        <end position="481"/>
    </location>
</feature>
<dbReference type="NCBIfam" id="TIGR00229">
    <property type="entry name" value="sensory_box"/>
    <property type="match status" value="4"/>
</dbReference>
<evidence type="ECO:0000256" key="1">
    <source>
        <dbReference type="ARBA" id="ARBA00000085"/>
    </source>
</evidence>
<keyword evidence="9" id="KW-0175">Coiled coil</keyword>
<dbReference type="SUPFAM" id="SSF158472">
    <property type="entry name" value="HAMP domain-like"/>
    <property type="match status" value="1"/>
</dbReference>
<name>I3CF90_9GAMM</name>
<dbReference type="Gene3D" id="3.30.450.20">
    <property type="entry name" value="PAS domain"/>
    <property type="match status" value="4"/>
</dbReference>
<dbReference type="FunFam" id="1.10.287.130:FF:000145">
    <property type="entry name" value="Sensory transduction histidine kinase"/>
    <property type="match status" value="1"/>
</dbReference>
<feature type="modified residue" description="4-aspartylphosphate" evidence="8">
    <location>
        <position position="1337"/>
    </location>
</feature>
<evidence type="ECO:0000256" key="5">
    <source>
        <dbReference type="ARBA" id="ARBA00022679"/>
    </source>
</evidence>
<dbReference type="SMART" id="SM00387">
    <property type="entry name" value="HATPase_c"/>
    <property type="match status" value="1"/>
</dbReference>
<dbReference type="InterPro" id="IPR035965">
    <property type="entry name" value="PAS-like_dom_sf"/>
</dbReference>
<dbReference type="InterPro" id="IPR001610">
    <property type="entry name" value="PAC"/>
</dbReference>
<dbReference type="InterPro" id="IPR000700">
    <property type="entry name" value="PAS-assoc_C"/>
</dbReference>
<dbReference type="OrthoDB" id="5619532at2"/>
<dbReference type="Gene3D" id="3.40.50.2300">
    <property type="match status" value="2"/>
</dbReference>
<dbReference type="SUPFAM" id="SSF55785">
    <property type="entry name" value="PYP-like sensor domain (PAS domain)"/>
    <property type="match status" value="4"/>
</dbReference>
<dbReference type="CDD" id="cd12915">
    <property type="entry name" value="PDC2_DGC_like"/>
    <property type="match status" value="1"/>
</dbReference>
<dbReference type="EMBL" id="JH600070">
    <property type="protein sequence ID" value="EIJ42283.1"/>
    <property type="molecule type" value="Genomic_DNA"/>
</dbReference>
<feature type="coiled-coil region" evidence="9">
    <location>
        <begin position="333"/>
        <end position="364"/>
    </location>
</feature>
<comment type="subcellular location">
    <subcellularLocation>
        <location evidence="2">Membrane</location>
    </subcellularLocation>
</comment>
<keyword evidence="7" id="KW-0902">Two-component regulatory system</keyword>
<feature type="domain" description="Response regulatory" evidence="12">
    <location>
        <begin position="1288"/>
        <end position="1404"/>
    </location>
</feature>
<dbReference type="Gene3D" id="1.10.287.130">
    <property type="match status" value="1"/>
</dbReference>
<feature type="domain" description="PAS" evidence="13">
    <location>
        <begin position="475"/>
        <end position="548"/>
    </location>
</feature>
<dbReference type="InterPro" id="IPR004358">
    <property type="entry name" value="Sig_transdc_His_kin-like_C"/>
</dbReference>
<dbReference type="SMART" id="SM00091">
    <property type="entry name" value="PAS"/>
    <property type="match status" value="4"/>
</dbReference>
<dbReference type="GO" id="GO:0009927">
    <property type="term" value="F:histidine phosphotransfer kinase activity"/>
    <property type="evidence" value="ECO:0007669"/>
    <property type="project" value="TreeGrafter"/>
</dbReference>
<dbReference type="Pfam" id="PF00512">
    <property type="entry name" value="HisKA"/>
    <property type="match status" value="1"/>
</dbReference>
<keyword evidence="10" id="KW-1133">Transmembrane helix</keyword>
<dbReference type="InterPro" id="IPR003661">
    <property type="entry name" value="HisK_dim/P_dom"/>
</dbReference>
<proteinExistence type="predicted"/>
<feature type="transmembrane region" description="Helical" evidence="10">
    <location>
        <begin position="12"/>
        <end position="29"/>
    </location>
</feature>
<dbReference type="InterPro" id="IPR036097">
    <property type="entry name" value="HisK_dim/P_sf"/>
</dbReference>
<dbReference type="EC" id="2.7.13.3" evidence="3"/>
<dbReference type="PANTHER" id="PTHR43047:SF63">
    <property type="entry name" value="HISTIDINE KINASE"/>
    <property type="match status" value="1"/>
</dbReference>
<evidence type="ECO:0000256" key="4">
    <source>
        <dbReference type="ARBA" id="ARBA00022553"/>
    </source>
</evidence>
<dbReference type="SUPFAM" id="SSF47384">
    <property type="entry name" value="Homodimeric domain of signal transducing histidine kinase"/>
    <property type="match status" value="1"/>
</dbReference>
<dbReference type="InterPro" id="IPR003594">
    <property type="entry name" value="HATPase_dom"/>
</dbReference>
<keyword evidence="17" id="KW-1185">Reference proteome</keyword>
<dbReference type="Pfam" id="PF08447">
    <property type="entry name" value="PAS_3"/>
    <property type="match status" value="3"/>
</dbReference>
<feature type="domain" description="PAC" evidence="14">
    <location>
        <begin position="805"/>
        <end position="856"/>
    </location>
</feature>
<dbReference type="PRINTS" id="PR00344">
    <property type="entry name" value="BCTRLSENSOR"/>
</dbReference>
<dbReference type="Pfam" id="PF00672">
    <property type="entry name" value="HAMP"/>
    <property type="match status" value="1"/>
</dbReference>
<dbReference type="InterPro" id="IPR003660">
    <property type="entry name" value="HAMP_dom"/>
</dbReference>
<dbReference type="CDD" id="cd00130">
    <property type="entry name" value="PAS"/>
    <property type="match status" value="3"/>
</dbReference>
<dbReference type="GO" id="GO:0005886">
    <property type="term" value="C:plasma membrane"/>
    <property type="evidence" value="ECO:0007669"/>
    <property type="project" value="TreeGrafter"/>
</dbReference>
<dbReference type="CDD" id="cd00082">
    <property type="entry name" value="HisKA"/>
    <property type="match status" value="1"/>
</dbReference>
<gene>
    <name evidence="16" type="ORF">BegalDRAFT_1389</name>
</gene>
<evidence type="ECO:0000259" key="11">
    <source>
        <dbReference type="PROSITE" id="PS50109"/>
    </source>
</evidence>
<feature type="domain" description="HAMP" evidence="15">
    <location>
        <begin position="296"/>
        <end position="349"/>
    </location>
</feature>
<feature type="modified residue" description="4-aspartylphosphate" evidence="8">
    <location>
        <position position="1191"/>
    </location>
</feature>
<evidence type="ECO:0000259" key="13">
    <source>
        <dbReference type="PROSITE" id="PS50112"/>
    </source>
</evidence>
<evidence type="ECO:0000256" key="9">
    <source>
        <dbReference type="SAM" id="Coils"/>
    </source>
</evidence>
<dbReference type="InterPro" id="IPR000014">
    <property type="entry name" value="PAS"/>
</dbReference>
<keyword evidence="6" id="KW-0418">Kinase</keyword>
<evidence type="ECO:0000256" key="7">
    <source>
        <dbReference type="ARBA" id="ARBA00023012"/>
    </source>
</evidence>
<dbReference type="InterPro" id="IPR005467">
    <property type="entry name" value="His_kinase_dom"/>
</dbReference>
<dbReference type="HOGENOM" id="CLU_253956_0_0_6"/>
<sequence>MRYLFSHLNTRLLVVVFSVLIPTLALLTYETWNKKELLYATLNREAISSAHAVAHAQQITIEKSLELLAFLSSFPEQTLNCENIWKKLIFYTDRVYDNLGLVNPEGDLLCSSQNIPQFIKNVKQGVVFNNVKKTLRLSSAYQISPVSHTPVFVMMMPIFTATHEISLLPYISLRLPTLYEHIKRFNLAPNATFTIVNTDGIVLYHNIDNEKWMGQKFPIPLITTETIISSQLDNIERLYGVAHLLDVDEQVGAYVFIGLPTSTFLAELNTQLLFSLLLIALMAATVALLTWLLGKWLLLQPVRQLLAFTEQLTAGNLHARSYIKDDIGEFSQLARALNKMANALQERDKEVRQSEARLRQLIQNSPVVIYSNAPVKDFNALYISENIIEHLGYTPEEAIQPNFWFSHVHPDDLAKVHHALEQLFIEGRQCFEYRCLHHDGRYIWLREEIKLTYDEAGHPHDIVGHRYDISNEKNAVLELEQFFNMPSELFLVSNQDGYLMHLNEAWTTTLGYSLEELRSHHFSYFIHPDDLTETQSTANLLHTNIVKTVSIENRYRCKDGSYKWLSWNAVPSSKEGYFYAIARDVTARKQVEAELRQQKEMLDVILANISDSLIFTSQQGQILLTSAETLKIFGNAQDIFQLLHNTGEYGLYHTDKETPLTTDEMPLSRTLCGETLDNLELLVRNHHAPDGIWLMISGRPVYNTAGQINGSVIIARDITTRKQTEQALRDSEERLRAILENSLEVVSLSDVDTNVEYISSAITNVLGYLPEEFIGKAFFDLVHPDDTATALSDMRQLLENPNNIITQQLRFLHKDGGWRWIEANNSNHLQNPALRSLLTNFHDITERKNAEFALKQEREQLAKRVAERTEELSTANAELARTARLKDEFLANMSHELRTPLNSILGFSEILREQAIGTLTPRQLKSVTLIEDSGRHLLELINDILDVSKITSGHMELELSYVILRDICQASLNFINQQATKKQQKVNFNIDDPNIKILADGRRLKQVLVNLLNNAVKFTPNKGEVGLTVRGDIEQQCVYLTVWDTGIGIAEQDMPKLFKPFQQIDSSLTRNYEGTGLGLTLVQGMVEMHGGSIHLESKLNQGSRFTIHLPWRLNEFSLGTELMNAEANSYEETHDQIQLNSVLIVEDININADQIKRYANSLGIASAHILSFGSGVVEAARHLKPDVILLDLILPDMSGLDVLRQLKNTPQTTKIPVIIISIMDEYEHAIKLGASAYLQKPLTRQRLLETLQSIFTQADFQGSIPRQIPPNNTLEHDISARIKEQQYQILLAEDNESNIDYLLEYLNPKGFQITVTRNGKEAIERAKEIHPDIILMDIQMPVMDGLEAIQQLRADSEFANTPIIALTALAMPGDKQRCLATGATEYLSKPVGLKTLMTIIMRFLNL</sequence>
<dbReference type="InterPro" id="IPR013655">
    <property type="entry name" value="PAS_fold_3"/>
</dbReference>
<dbReference type="InterPro" id="IPR001789">
    <property type="entry name" value="Sig_transdc_resp-reg_receiver"/>
</dbReference>
<keyword evidence="5" id="KW-0808">Transferase</keyword>
<accession>I3CF90</accession>
<dbReference type="GO" id="GO:0000155">
    <property type="term" value="F:phosphorelay sensor kinase activity"/>
    <property type="evidence" value="ECO:0007669"/>
    <property type="project" value="InterPro"/>
</dbReference>
<dbReference type="SMART" id="SM00448">
    <property type="entry name" value="REC"/>
    <property type="match status" value="2"/>
</dbReference>
<dbReference type="SUPFAM" id="SSF52172">
    <property type="entry name" value="CheY-like"/>
    <property type="match status" value="2"/>
</dbReference>
<feature type="transmembrane region" description="Helical" evidence="10">
    <location>
        <begin position="272"/>
        <end position="294"/>
    </location>
</feature>
<dbReference type="InterPro" id="IPR011006">
    <property type="entry name" value="CheY-like_superfamily"/>
</dbReference>
<keyword evidence="10" id="KW-0472">Membrane</keyword>